<gene>
    <name evidence="2" type="ORF">D7294_08910</name>
</gene>
<dbReference type="EMBL" id="RBAL01000004">
    <property type="protein sequence ID" value="RKN43822.1"/>
    <property type="molecule type" value="Genomic_DNA"/>
</dbReference>
<dbReference type="SUPFAM" id="SSF53822">
    <property type="entry name" value="Periplasmic binding protein-like I"/>
    <property type="match status" value="1"/>
</dbReference>
<evidence type="ECO:0000313" key="2">
    <source>
        <dbReference type="EMBL" id="RKN43822.1"/>
    </source>
</evidence>
<keyword evidence="3" id="KW-1185">Reference proteome</keyword>
<accession>A0A3A9Z5P0</accession>
<dbReference type="Gene3D" id="3.40.50.2300">
    <property type="match status" value="2"/>
</dbReference>
<name>A0A3A9Z5P0_9ACTN</name>
<protein>
    <submittedName>
        <fullName evidence="2">ABC transporter substrate-binding protein</fullName>
    </submittedName>
</protein>
<dbReference type="AlphaFoldDB" id="A0A3A9Z5P0"/>
<dbReference type="InterPro" id="IPR028082">
    <property type="entry name" value="Peripla_BP_I"/>
</dbReference>
<sequence length="893" mass="97937">MGAFVDALERLITQPRRERRWLPVVLVKRAGDQPLGAGLRGWLGGERRPLTPHAYLAEPDGGRWPLALFDEITAQLARTTRACGGGRLRLPGLWLLKTVAEAEEAVRSGPRHRLRDHLYARHLEESAFARGLWRLAGEERDDGLRGDGGVPAALWNFLVGWAFQSLPRRLFLARARRRLLWFTRWAEGQRGPGPFFDQLRALVPRADEAGRLEDLDRVLVQALVTDLDRAARGRFPRPWRRRRAHRFVVLFDNAGAEHSRVQRFIRELRSEAKEHRATSLLVLAAGVERIGRYLPDVEREGLGQAADWLRQGLRDPALVADVSGLVITLPREDLSADDRATYQLRRRRRLPVRRPRIGPAAELALELAGLAAAAALALLAATAGLLPLPEDDGCLGSTFLGSDGSCVGVRDSAVVDDLEEPVRQVLERIEDENRRVDAVTAELTADGLGAPSRTVISFAPLSGGAGAEDPVRGGVLAQLRGIALAQRYGNDRALDTGEWVPLRVIVADAGDRYRDAVPVARHLVDLAEDDPSIVGVVGMGQSRRTVYEALDVLDAAGLPVVGTAGTADELLGHGRHYYQNAPTNSRTAAAMAAFLRYAEPIAERDGTASRAEQVLLVADARDAYSGSLAESFQAAYDPERTRTLLYSPRNGLPQERDEKLVEGEEQSTRAELARTVCRAVRQEPHTVLVWTARGSEIPLFLRELRALSRDCPRLTLLGGDEVSNIPITNEQPWAEFEGLTLYYALDGGGPLLNAGQEGTEFATRYAAAYESAYEDVRRTLAIDPRPALAWDALRYLSLAVDEAWEATGRVGERLDRTAVQTALYQGLGGFDGASGWFDAPGAGDGGRRTQDRLVLILRAARGEEPRTELACGAVTRDDTRTTWGDGPWPCPGD</sequence>
<feature type="compositionally biased region" description="Basic and acidic residues" evidence="1">
    <location>
        <begin position="654"/>
        <end position="666"/>
    </location>
</feature>
<evidence type="ECO:0000313" key="3">
    <source>
        <dbReference type="Proteomes" id="UP000272474"/>
    </source>
</evidence>
<reference evidence="2 3" key="1">
    <citation type="journal article" date="2014" name="Int. J. Syst. Evol. Microbiol.">
        <title>Streptomyces hoynatensis sp. nov., isolated from deep marine sediment.</title>
        <authorList>
            <person name="Veyisoglu A."/>
            <person name="Sahin N."/>
        </authorList>
    </citation>
    <scope>NUCLEOTIDE SEQUENCE [LARGE SCALE GENOMIC DNA]</scope>
    <source>
        <strain evidence="2 3">KCTC 29097</strain>
    </source>
</reference>
<comment type="caution">
    <text evidence="2">The sequence shown here is derived from an EMBL/GenBank/DDBJ whole genome shotgun (WGS) entry which is preliminary data.</text>
</comment>
<dbReference type="CDD" id="cd06268">
    <property type="entry name" value="PBP1_ABC_transporter_LIVBP-like"/>
    <property type="match status" value="1"/>
</dbReference>
<feature type="region of interest" description="Disordered" evidence="1">
    <location>
        <begin position="646"/>
        <end position="666"/>
    </location>
</feature>
<organism evidence="2 3">
    <name type="scientific">Streptomyces hoynatensis</name>
    <dbReference type="NCBI Taxonomy" id="1141874"/>
    <lineage>
        <taxon>Bacteria</taxon>
        <taxon>Bacillati</taxon>
        <taxon>Actinomycetota</taxon>
        <taxon>Actinomycetes</taxon>
        <taxon>Kitasatosporales</taxon>
        <taxon>Streptomycetaceae</taxon>
        <taxon>Streptomyces</taxon>
    </lineage>
</organism>
<evidence type="ECO:0000256" key="1">
    <source>
        <dbReference type="SAM" id="MobiDB-lite"/>
    </source>
</evidence>
<dbReference type="Proteomes" id="UP000272474">
    <property type="component" value="Unassembled WGS sequence"/>
</dbReference>
<proteinExistence type="predicted"/>